<evidence type="ECO:0000313" key="3">
    <source>
        <dbReference type="EMBL" id="KPC60296.1"/>
    </source>
</evidence>
<reference evidence="4" key="1">
    <citation type="submission" date="2015-07" db="EMBL/GenBank/DDBJ databases">
        <authorList>
            <person name="Ju K.-S."/>
            <person name="Doroghazi J.R."/>
            <person name="Metcalf W.W."/>
        </authorList>
    </citation>
    <scope>NUCLEOTIDE SEQUENCE [LARGE SCALE GENOMIC DNA]</scope>
    <source>
        <strain evidence="4">NRRL ISP-5002</strain>
    </source>
</reference>
<evidence type="ECO:0000313" key="4">
    <source>
        <dbReference type="Proteomes" id="UP000037982"/>
    </source>
</evidence>
<dbReference type="AlphaFoldDB" id="A0A0N0XS15"/>
<keyword evidence="2" id="KW-1133">Transmembrane helix</keyword>
<comment type="caution">
    <text evidence="3">The sequence shown here is derived from an EMBL/GenBank/DDBJ whole genome shotgun (WGS) entry which is preliminary data.</text>
</comment>
<evidence type="ECO:0000256" key="1">
    <source>
        <dbReference type="SAM" id="MobiDB-lite"/>
    </source>
</evidence>
<protein>
    <submittedName>
        <fullName evidence="3">Uncharacterized protein</fullName>
    </submittedName>
</protein>
<gene>
    <name evidence="3" type="ORF">ADL29_30435</name>
</gene>
<sequence length="233" mass="24122">MLKTMTPPPADQPPHPSSSPADLSPPLTSPLPQLPPARPRNRRAVAAGIIAAVVLLIAGGTATAWWLTRGEDGSPPAGLPRVTDKAAGLSYALPEGWKEGKRERLIAAFTSSITARHAGGKGGSMVAAGRARSMPKSALKRQAEFAARSNAEFFYPDGGSTVEESRATTVSGRPAHTVALKVNDGNGGATGHLRLTLIAADDSHSSFLLGLAQPAGEAERQELDGVLESASLR</sequence>
<keyword evidence="2" id="KW-0472">Membrane</keyword>
<dbReference type="EMBL" id="LGKG01000163">
    <property type="protein sequence ID" value="KPC60296.1"/>
    <property type="molecule type" value="Genomic_DNA"/>
</dbReference>
<evidence type="ECO:0000256" key="2">
    <source>
        <dbReference type="SAM" id="Phobius"/>
    </source>
</evidence>
<dbReference type="Proteomes" id="UP000037982">
    <property type="component" value="Unassembled WGS sequence"/>
</dbReference>
<feature type="transmembrane region" description="Helical" evidence="2">
    <location>
        <begin position="44"/>
        <end position="67"/>
    </location>
</feature>
<name>A0A0N0XS15_9ACTN</name>
<proteinExistence type="predicted"/>
<keyword evidence="2" id="KW-0812">Transmembrane</keyword>
<organism evidence="3 4">
    <name type="scientific">Streptomyces chattanoogensis</name>
    <dbReference type="NCBI Taxonomy" id="66876"/>
    <lineage>
        <taxon>Bacteria</taxon>
        <taxon>Bacillati</taxon>
        <taxon>Actinomycetota</taxon>
        <taxon>Actinomycetes</taxon>
        <taxon>Kitasatosporales</taxon>
        <taxon>Streptomycetaceae</taxon>
        <taxon>Streptomyces</taxon>
    </lineage>
</organism>
<dbReference type="PATRIC" id="fig|66876.3.peg.6700"/>
<accession>A0A0N0XS15</accession>
<feature type="compositionally biased region" description="Pro residues" evidence="1">
    <location>
        <begin position="27"/>
        <end position="38"/>
    </location>
</feature>
<feature type="compositionally biased region" description="Pro residues" evidence="1">
    <location>
        <begin position="1"/>
        <end position="17"/>
    </location>
</feature>
<feature type="region of interest" description="Disordered" evidence="1">
    <location>
        <begin position="1"/>
        <end position="39"/>
    </location>
</feature>
<keyword evidence="4" id="KW-1185">Reference proteome</keyword>